<dbReference type="Pfam" id="PF05670">
    <property type="entry name" value="NFACT-R_1"/>
    <property type="match status" value="1"/>
</dbReference>
<dbReference type="InterPro" id="IPR008532">
    <property type="entry name" value="NFACT_RNA-bd"/>
</dbReference>
<evidence type="ECO:0000313" key="2">
    <source>
        <dbReference type="EMBL" id="SVA88086.1"/>
    </source>
</evidence>
<dbReference type="EMBL" id="UINC01021145">
    <property type="protein sequence ID" value="SVA88086.1"/>
    <property type="molecule type" value="Genomic_DNA"/>
</dbReference>
<protein>
    <recommendedName>
        <fullName evidence="1">NFACT RNA-binding domain-containing protein</fullName>
    </recommendedName>
</protein>
<evidence type="ECO:0000259" key="1">
    <source>
        <dbReference type="Pfam" id="PF05670"/>
    </source>
</evidence>
<reference evidence="2" key="1">
    <citation type="submission" date="2018-05" db="EMBL/GenBank/DDBJ databases">
        <authorList>
            <person name="Lanie J.A."/>
            <person name="Ng W.-L."/>
            <person name="Kazmierczak K.M."/>
            <person name="Andrzejewski T.M."/>
            <person name="Davidsen T.M."/>
            <person name="Wayne K.J."/>
            <person name="Tettelin H."/>
            <person name="Glass J.I."/>
            <person name="Rusch D."/>
            <person name="Podicherti R."/>
            <person name="Tsui H.-C.T."/>
            <person name="Winkler M.E."/>
        </authorList>
    </citation>
    <scope>NUCLEOTIDE SEQUENCE</scope>
</reference>
<dbReference type="AlphaFoldDB" id="A0A381ZFL6"/>
<gene>
    <name evidence="2" type="ORF">METZ01_LOCUS140940</name>
</gene>
<organism evidence="2">
    <name type="scientific">marine metagenome</name>
    <dbReference type="NCBI Taxonomy" id="408172"/>
    <lineage>
        <taxon>unclassified sequences</taxon>
        <taxon>metagenomes</taxon>
        <taxon>ecological metagenomes</taxon>
    </lineage>
</organism>
<proteinExistence type="predicted"/>
<name>A0A381ZFL6_9ZZZZ</name>
<sequence length="141" mass="16601">MGKKNKKVSPPREFETTDGDETIRFILGRSQEQNDIMVRNAKRENQNYWWFHADKVPSCHAILFTDKPKLTKKEIQDVSNKIRDYSKLKKMNSGYVIYTKIKNIHLTDIPGRVVHGLNVVKRCQVKREFGKRKPETELELN</sequence>
<feature type="domain" description="NFACT RNA-binding" evidence="1">
    <location>
        <begin position="17"/>
        <end position="111"/>
    </location>
</feature>
<accession>A0A381ZFL6</accession>